<reference evidence="2" key="1">
    <citation type="submission" date="2017-07" db="EMBL/GenBank/DDBJ databases">
        <title>Taro Niue Genome Assembly and Annotation.</title>
        <authorList>
            <person name="Atibalentja N."/>
            <person name="Keating K."/>
            <person name="Fields C.J."/>
        </authorList>
    </citation>
    <scope>NUCLEOTIDE SEQUENCE</scope>
    <source>
        <strain evidence="2">Niue_2</strain>
        <tissue evidence="2">Leaf</tissue>
    </source>
</reference>
<feature type="region of interest" description="Disordered" evidence="1">
    <location>
        <begin position="50"/>
        <end position="77"/>
    </location>
</feature>
<evidence type="ECO:0000313" key="2">
    <source>
        <dbReference type="EMBL" id="MQL84354.1"/>
    </source>
</evidence>
<feature type="region of interest" description="Disordered" evidence="1">
    <location>
        <begin position="172"/>
        <end position="192"/>
    </location>
</feature>
<comment type="caution">
    <text evidence="2">The sequence shown here is derived from an EMBL/GenBank/DDBJ whole genome shotgun (WGS) entry which is preliminary data.</text>
</comment>
<dbReference type="EMBL" id="NMUH01000755">
    <property type="protein sequence ID" value="MQL84354.1"/>
    <property type="molecule type" value="Genomic_DNA"/>
</dbReference>
<feature type="compositionally biased region" description="Polar residues" evidence="1">
    <location>
        <begin position="50"/>
        <end position="60"/>
    </location>
</feature>
<dbReference type="Proteomes" id="UP000652761">
    <property type="component" value="Unassembled WGS sequence"/>
</dbReference>
<sequence length="508" mass="55841">MTSLQFARTVFDEKFVEDAGIGFVDVVVGIAGIVVELKLQVSVEVAHSPTVQQHAGSTSPPILKNSRTAGSRGAAGGDIRAWDQTNQIQVYPDRGDEQQRRHPFGLATCRRTTSILPVFSSRVESPGWKPSFSRVDSPGWKPNPFFFFPLLAKKPTPPCHRTRFFTTQNRVAPVHRRSPVRGRPNPRAFRLRPKGLSHLCPRLAVPERHPRSCRPCAQAKPSRQRPEGSSTHALTREGRLSCPAPLSTRAVPVLAPLSRSPPTPRPRDPASLCSSPCAREGLVARGRCHRPPHPRPVRSPVRAPSTRWFVLRRQSAEGTPTVSSPRARSTRPQQSFPLECKKRRGQPLKVDRTQMVRYSTGPLQYSGNALSLLSHLQAQELHLCSDFHSVCVITCSAVYNTLYLRGSPTEFRSATQLPTLGANGINGGIPRVEALLQRGGFPRVEAQPFFFFPPRPLSHINDARDFLYWTLSLLDVAVRAAAAALLLVTAPSLSTSSISSSPSIGKAL</sequence>
<keyword evidence="3" id="KW-1185">Reference proteome</keyword>
<feature type="compositionally biased region" description="Polar residues" evidence="1">
    <location>
        <begin position="316"/>
        <end position="336"/>
    </location>
</feature>
<protein>
    <submittedName>
        <fullName evidence="2">Uncharacterized protein</fullName>
    </submittedName>
</protein>
<proteinExistence type="predicted"/>
<name>A0A843URF9_COLES</name>
<gene>
    <name evidence="2" type="ORF">Taro_016858</name>
</gene>
<feature type="region of interest" description="Disordered" evidence="1">
    <location>
        <begin position="313"/>
        <end position="336"/>
    </location>
</feature>
<feature type="region of interest" description="Disordered" evidence="1">
    <location>
        <begin position="208"/>
        <end position="274"/>
    </location>
</feature>
<evidence type="ECO:0000313" key="3">
    <source>
        <dbReference type="Proteomes" id="UP000652761"/>
    </source>
</evidence>
<dbReference type="AlphaFoldDB" id="A0A843URF9"/>
<accession>A0A843URF9</accession>
<organism evidence="2 3">
    <name type="scientific">Colocasia esculenta</name>
    <name type="common">Wild taro</name>
    <name type="synonym">Arum esculentum</name>
    <dbReference type="NCBI Taxonomy" id="4460"/>
    <lineage>
        <taxon>Eukaryota</taxon>
        <taxon>Viridiplantae</taxon>
        <taxon>Streptophyta</taxon>
        <taxon>Embryophyta</taxon>
        <taxon>Tracheophyta</taxon>
        <taxon>Spermatophyta</taxon>
        <taxon>Magnoliopsida</taxon>
        <taxon>Liliopsida</taxon>
        <taxon>Araceae</taxon>
        <taxon>Aroideae</taxon>
        <taxon>Colocasieae</taxon>
        <taxon>Colocasia</taxon>
    </lineage>
</organism>
<evidence type="ECO:0000256" key="1">
    <source>
        <dbReference type="SAM" id="MobiDB-lite"/>
    </source>
</evidence>